<dbReference type="InterPro" id="IPR002035">
    <property type="entry name" value="VWF_A"/>
</dbReference>
<dbReference type="AlphaFoldDB" id="A0A9E2S739"/>
<proteinExistence type="predicted"/>
<dbReference type="Pfam" id="PF12034">
    <property type="entry name" value="YfbK_C"/>
    <property type="match status" value="1"/>
</dbReference>
<comment type="caution">
    <text evidence="2">The sequence shown here is derived from an EMBL/GenBank/DDBJ whole genome shotgun (WGS) entry which is preliminary data.</text>
</comment>
<feature type="domain" description="VWFA" evidence="1">
    <location>
        <begin position="233"/>
        <end position="411"/>
    </location>
</feature>
<name>A0A9E2S739_9BACT</name>
<dbReference type="InterPro" id="IPR021908">
    <property type="entry name" value="YfbK_C"/>
</dbReference>
<gene>
    <name evidence="2" type="ORF">KTO63_07795</name>
</gene>
<reference evidence="2" key="1">
    <citation type="submission" date="2021-06" db="EMBL/GenBank/DDBJ databases">
        <authorList>
            <person name="Huq M.A."/>
        </authorList>
    </citation>
    <scope>NUCLEOTIDE SEQUENCE</scope>
    <source>
        <strain evidence="2">MAH-26</strain>
    </source>
</reference>
<dbReference type="RefSeq" id="WP_217790664.1">
    <property type="nucleotide sequence ID" value="NZ_JAHSPG010000003.1"/>
</dbReference>
<dbReference type="PANTHER" id="PTHR10166">
    <property type="entry name" value="VOLTAGE-DEPENDENT CALCIUM CHANNEL SUBUNIT ALPHA-2/DELTA-RELATED"/>
    <property type="match status" value="1"/>
</dbReference>
<evidence type="ECO:0000313" key="2">
    <source>
        <dbReference type="EMBL" id="MBV4357041.1"/>
    </source>
</evidence>
<dbReference type="Pfam" id="PF00092">
    <property type="entry name" value="VWA"/>
    <property type="match status" value="1"/>
</dbReference>
<dbReference type="EMBL" id="JAHSPG010000003">
    <property type="protein sequence ID" value="MBV4357041.1"/>
    <property type="molecule type" value="Genomic_DNA"/>
</dbReference>
<dbReference type="CDD" id="cd01465">
    <property type="entry name" value="vWA_subgroup"/>
    <property type="match status" value="1"/>
</dbReference>
<dbReference type="PROSITE" id="PS50234">
    <property type="entry name" value="VWFA"/>
    <property type="match status" value="1"/>
</dbReference>
<dbReference type="PANTHER" id="PTHR10166:SF37">
    <property type="entry name" value="STOLID, ISOFORM H"/>
    <property type="match status" value="1"/>
</dbReference>
<dbReference type="Pfam" id="PF12450">
    <property type="entry name" value="vWF_A"/>
    <property type="match status" value="1"/>
</dbReference>
<dbReference type="SMART" id="SM00327">
    <property type="entry name" value="VWA"/>
    <property type="match status" value="1"/>
</dbReference>
<dbReference type="Proteomes" id="UP000812270">
    <property type="component" value="Unassembled WGS sequence"/>
</dbReference>
<evidence type="ECO:0000259" key="1">
    <source>
        <dbReference type="PROSITE" id="PS50234"/>
    </source>
</evidence>
<sequence>MKSTACILLLLISFHTKLFSQYYLRGEIIDESGKPLSNVKMLLQSTGYVYYSGSSGSFGIMSNVANDSITLSLDGFRSAGARLDAKKYLSITMKMLRAVGNTAKPRLASVTKDLKMDEKLRWTFAGETYSTLLENNFIPASRFPETGFAMNIDKAAYSNVRRFLNMQSTVPPDAVRMEEMLNYFNFSYKEPGNGKDFDFESRLSSCPWNKENELLFLKICARKTDPDKVPPSNLVFLIDVSGSMDMPNRLPLLQSAFKLMVDNLREKDTISIVVYGGTTGIWLPPTSGAEKAKIRQSIEELTAGGETPGESGIQQAYKVAQNKFIKKGNNRVILATDGDFNVGQKNDEELEKMISNYRNSGIYLTCLGVGMGNYKDSKLEILAKKGNGNFAYLDNEREAEKVLVRELMQTLYAVADDANLKIIFNPEMVSEYRLIGFDNKVNAVIDSSSELEGGEVGSGHTLMAMFEIKPTVINKGHITDSVASERLSTVVLDYKKPRDSTQLKLSYDCPLLYTKFDQLDSCYRFASAVVMFGSILRESKFVKTIGWNDISILAASSYDSKDVVQREFLTLVEKAKKIYGKRKKDRQNQD</sequence>
<dbReference type="InterPro" id="IPR022156">
    <property type="entry name" value="Uncharacterised_YfbK_N"/>
</dbReference>
<organism evidence="2 3">
    <name type="scientific">Pinibacter aurantiacus</name>
    <dbReference type="NCBI Taxonomy" id="2851599"/>
    <lineage>
        <taxon>Bacteria</taxon>
        <taxon>Pseudomonadati</taxon>
        <taxon>Bacteroidota</taxon>
        <taxon>Chitinophagia</taxon>
        <taxon>Chitinophagales</taxon>
        <taxon>Chitinophagaceae</taxon>
        <taxon>Pinibacter</taxon>
    </lineage>
</organism>
<protein>
    <submittedName>
        <fullName evidence="2">VWA domain-containing protein</fullName>
    </submittedName>
</protein>
<dbReference type="InterPro" id="IPR051173">
    <property type="entry name" value="Ca_channel_alpha-2/delta"/>
</dbReference>
<accession>A0A9E2S739</accession>
<evidence type="ECO:0000313" key="3">
    <source>
        <dbReference type="Proteomes" id="UP000812270"/>
    </source>
</evidence>
<keyword evidence="3" id="KW-1185">Reference proteome</keyword>